<sequence>MEKDRAFIAIDLKSFYASCELTDRGLDPLTTNLVVADSSRTEKTICLAVSPSLKAYGISGRARLFEVIQRVKEVNAERFSRALALGLLPKDPETGEYHFTGSSSDAVELEKDPSLELAYIAAPPRMKRYEEISTYIFSIYLRYVSDDDIHVYSIDECFIDVTGYLNTYSCTAHELAMRMIRDVLKETGITATAGIGTNMYLAKIAMDIVAKHVPADEQGVRIAELNERTYRELLWCHQPITDFWRVGGGIARRLAKLGIFTMGDIARTSVYSEDVLYKALGINAELLIDHAWGWEPTEIATIKSYRPQTNSLSSGQVLMEPYTTDKARLIVKEMTELLVLDLVRKDLVTKKIELTIGYDRTSLEFEKEGSSVGRSTFKIAGTNKYYTGKVSVDHFGRPIPYHAHGTGNLDRWTSSTQRIMETMVKLYDRIIDSDLLVRRINVVACDLIPINKIPDDEPYQMDLFTDYNALEKEKEAADKADEKERKLQKATLAMHDKFGKNSVLKGMNLQDGAMTMKRNKQVGGHSSGE</sequence>
<dbReference type="PANTHER" id="PTHR11076">
    <property type="entry name" value="DNA REPAIR POLYMERASE UMUC / TRANSFERASE FAMILY MEMBER"/>
    <property type="match status" value="1"/>
</dbReference>
<evidence type="ECO:0000256" key="5">
    <source>
        <dbReference type="ARBA" id="ARBA00022932"/>
    </source>
</evidence>
<keyword evidence="4" id="KW-0227">DNA damage</keyword>
<evidence type="ECO:0000259" key="7">
    <source>
        <dbReference type="PROSITE" id="PS50173"/>
    </source>
</evidence>
<name>A0A1H7KR38_9FIRM</name>
<dbReference type="GO" id="GO:0042276">
    <property type="term" value="P:error-prone translesion synthesis"/>
    <property type="evidence" value="ECO:0007669"/>
    <property type="project" value="TreeGrafter"/>
</dbReference>
<dbReference type="RefSeq" id="WP_074791649.1">
    <property type="nucleotide sequence ID" value="NZ_FNZX01000013.1"/>
</dbReference>
<dbReference type="GO" id="GO:0009432">
    <property type="term" value="P:SOS response"/>
    <property type="evidence" value="ECO:0007669"/>
    <property type="project" value="TreeGrafter"/>
</dbReference>
<evidence type="ECO:0000256" key="4">
    <source>
        <dbReference type="ARBA" id="ARBA00022763"/>
    </source>
</evidence>
<dbReference type="GO" id="GO:0006281">
    <property type="term" value="P:DNA repair"/>
    <property type="evidence" value="ECO:0007669"/>
    <property type="project" value="InterPro"/>
</dbReference>
<evidence type="ECO:0000256" key="2">
    <source>
        <dbReference type="ARBA" id="ARBA00022457"/>
    </source>
</evidence>
<keyword evidence="5" id="KW-0808">Transferase</keyword>
<proteinExistence type="inferred from homology"/>
<keyword evidence="9" id="KW-1185">Reference proteome</keyword>
<dbReference type="GO" id="GO:0005829">
    <property type="term" value="C:cytosol"/>
    <property type="evidence" value="ECO:0007669"/>
    <property type="project" value="TreeGrafter"/>
</dbReference>
<gene>
    <name evidence="8" type="ORF">SAMN02910377_02128</name>
</gene>
<dbReference type="Gene3D" id="1.10.150.20">
    <property type="entry name" value="5' to 3' exonuclease, C-terminal subdomain"/>
    <property type="match status" value="1"/>
</dbReference>
<reference evidence="9" key="1">
    <citation type="submission" date="2016-10" db="EMBL/GenBank/DDBJ databases">
        <authorList>
            <person name="Varghese N."/>
            <person name="Submissions S."/>
        </authorList>
    </citation>
    <scope>NUCLEOTIDE SEQUENCE [LARGE SCALE GENOMIC DNA]</scope>
    <source>
        <strain evidence="9">ACV-9</strain>
    </source>
</reference>
<keyword evidence="5" id="KW-0239">DNA-directed DNA polymerase</keyword>
<feature type="domain" description="UmuC" evidence="7">
    <location>
        <begin position="7"/>
        <end position="247"/>
    </location>
</feature>
<dbReference type="Pfam" id="PF00817">
    <property type="entry name" value="IMS"/>
    <property type="match status" value="1"/>
</dbReference>
<keyword evidence="3" id="KW-0548">Nucleotidyltransferase</keyword>
<dbReference type="Proteomes" id="UP000182321">
    <property type="component" value="Unassembled WGS sequence"/>
</dbReference>
<protein>
    <submittedName>
        <fullName evidence="8">DNA polymerase V</fullName>
    </submittedName>
</protein>
<organism evidence="8 9">
    <name type="scientific">Pseudobutyrivibrio ruminis</name>
    <dbReference type="NCBI Taxonomy" id="46206"/>
    <lineage>
        <taxon>Bacteria</taxon>
        <taxon>Bacillati</taxon>
        <taxon>Bacillota</taxon>
        <taxon>Clostridia</taxon>
        <taxon>Lachnospirales</taxon>
        <taxon>Lachnospiraceae</taxon>
        <taxon>Pseudobutyrivibrio</taxon>
    </lineage>
</organism>
<dbReference type="InterPro" id="IPR043128">
    <property type="entry name" value="Rev_trsase/Diguanyl_cyclase"/>
</dbReference>
<dbReference type="InterPro" id="IPR050116">
    <property type="entry name" value="DNA_polymerase-Y"/>
</dbReference>
<evidence type="ECO:0000313" key="9">
    <source>
        <dbReference type="Proteomes" id="UP000182321"/>
    </source>
</evidence>
<evidence type="ECO:0000256" key="1">
    <source>
        <dbReference type="ARBA" id="ARBA00010945"/>
    </source>
</evidence>
<dbReference type="SUPFAM" id="SSF56672">
    <property type="entry name" value="DNA/RNA polymerases"/>
    <property type="match status" value="1"/>
</dbReference>
<accession>A0A1H7KR38</accession>
<dbReference type="PANTHER" id="PTHR11076:SF35">
    <property type="entry name" value="DNA REPAIR PROTEIN HOMOLOG YOBH"/>
    <property type="match status" value="1"/>
</dbReference>
<dbReference type="InterPro" id="IPR043502">
    <property type="entry name" value="DNA/RNA_pol_sf"/>
</dbReference>
<keyword evidence="2" id="KW-0515">Mutator protein</keyword>
<dbReference type="AlphaFoldDB" id="A0A1H7KR38"/>
<evidence type="ECO:0000313" key="8">
    <source>
        <dbReference type="EMBL" id="SEK89259.1"/>
    </source>
</evidence>
<dbReference type="InterPro" id="IPR001126">
    <property type="entry name" value="UmuC"/>
</dbReference>
<feature type="region of interest" description="Disordered" evidence="6">
    <location>
        <begin position="509"/>
        <end position="529"/>
    </location>
</feature>
<dbReference type="GO" id="GO:0003684">
    <property type="term" value="F:damaged DNA binding"/>
    <property type="evidence" value="ECO:0007669"/>
    <property type="project" value="InterPro"/>
</dbReference>
<dbReference type="Gene3D" id="3.30.70.270">
    <property type="match status" value="1"/>
</dbReference>
<dbReference type="PROSITE" id="PS50173">
    <property type="entry name" value="UMUC"/>
    <property type="match status" value="1"/>
</dbReference>
<dbReference type="EMBL" id="FNZX01000013">
    <property type="protein sequence ID" value="SEK89259.1"/>
    <property type="molecule type" value="Genomic_DNA"/>
</dbReference>
<evidence type="ECO:0000256" key="3">
    <source>
        <dbReference type="ARBA" id="ARBA00022695"/>
    </source>
</evidence>
<evidence type="ECO:0000256" key="6">
    <source>
        <dbReference type="SAM" id="MobiDB-lite"/>
    </source>
</evidence>
<comment type="similarity">
    <text evidence="1">Belongs to the DNA polymerase type-Y family.</text>
</comment>
<dbReference type="GO" id="GO:0003887">
    <property type="term" value="F:DNA-directed DNA polymerase activity"/>
    <property type="evidence" value="ECO:0007669"/>
    <property type="project" value="UniProtKB-KW"/>
</dbReference>